<evidence type="ECO:0000313" key="1">
    <source>
        <dbReference type="EMBL" id="VEL22330.1"/>
    </source>
</evidence>
<name>A0A3S5AQ64_9PLAT</name>
<dbReference type="AlphaFoldDB" id="A0A3S5AQ64"/>
<keyword evidence="2" id="KW-1185">Reference proteome</keyword>
<reference evidence="1" key="1">
    <citation type="submission" date="2018-11" db="EMBL/GenBank/DDBJ databases">
        <authorList>
            <consortium name="Pathogen Informatics"/>
        </authorList>
    </citation>
    <scope>NUCLEOTIDE SEQUENCE</scope>
</reference>
<sequence>MAFCTGSPEPKASPTMAAATNFSKKTIFTSPQRDQSRGNILHSRPSILGLFERPDLYSNRAGVVRPELAHWRFESHWHCREGIKAAVAHVRRPGNGGMAFGFGNTAIEWIV</sequence>
<gene>
    <name evidence="1" type="ORF">PXEA_LOCUS15770</name>
</gene>
<evidence type="ECO:0000313" key="2">
    <source>
        <dbReference type="Proteomes" id="UP000784294"/>
    </source>
</evidence>
<dbReference type="EMBL" id="CAAALY010055801">
    <property type="protein sequence ID" value="VEL22330.1"/>
    <property type="molecule type" value="Genomic_DNA"/>
</dbReference>
<proteinExistence type="predicted"/>
<dbReference type="Proteomes" id="UP000784294">
    <property type="component" value="Unassembled WGS sequence"/>
</dbReference>
<protein>
    <submittedName>
        <fullName evidence="1">Uncharacterized protein</fullName>
    </submittedName>
</protein>
<organism evidence="1 2">
    <name type="scientific">Protopolystoma xenopodis</name>
    <dbReference type="NCBI Taxonomy" id="117903"/>
    <lineage>
        <taxon>Eukaryota</taxon>
        <taxon>Metazoa</taxon>
        <taxon>Spiralia</taxon>
        <taxon>Lophotrochozoa</taxon>
        <taxon>Platyhelminthes</taxon>
        <taxon>Monogenea</taxon>
        <taxon>Polyopisthocotylea</taxon>
        <taxon>Polystomatidea</taxon>
        <taxon>Polystomatidae</taxon>
        <taxon>Protopolystoma</taxon>
    </lineage>
</organism>
<accession>A0A3S5AQ64</accession>
<comment type="caution">
    <text evidence="1">The sequence shown here is derived from an EMBL/GenBank/DDBJ whole genome shotgun (WGS) entry which is preliminary data.</text>
</comment>